<keyword evidence="2" id="KW-0067">ATP-binding</keyword>
<dbReference type="InterPro" id="IPR003439">
    <property type="entry name" value="ABC_transporter-like_ATP-bd"/>
</dbReference>
<organism evidence="6 7">
    <name type="scientific">Coccomyxa subellipsoidea</name>
    <dbReference type="NCBI Taxonomy" id="248742"/>
    <lineage>
        <taxon>Eukaryota</taxon>
        <taxon>Viridiplantae</taxon>
        <taxon>Chlorophyta</taxon>
        <taxon>core chlorophytes</taxon>
        <taxon>Trebouxiophyceae</taxon>
        <taxon>Trebouxiophyceae incertae sedis</taxon>
        <taxon>Coccomyxaceae</taxon>
        <taxon>Coccomyxa</taxon>
    </lineage>
</organism>
<name>A0ABR2YTV0_9CHLO</name>
<dbReference type="Gene3D" id="3.40.50.300">
    <property type="entry name" value="P-loop containing nucleotide triphosphate hydrolases"/>
    <property type="match status" value="2"/>
</dbReference>
<dbReference type="SMART" id="SM00382">
    <property type="entry name" value="AAA"/>
    <property type="match status" value="2"/>
</dbReference>
<dbReference type="PROSITE" id="PS50893">
    <property type="entry name" value="ABC_TRANSPORTER_2"/>
    <property type="match status" value="2"/>
</dbReference>
<dbReference type="Pfam" id="PF12848">
    <property type="entry name" value="ABC_tran_Xtn"/>
    <property type="match status" value="1"/>
</dbReference>
<dbReference type="SUPFAM" id="SSF52540">
    <property type="entry name" value="P-loop containing nucleoside triphosphate hydrolases"/>
    <property type="match status" value="2"/>
</dbReference>
<feature type="domain" description="ABC transporter" evidence="5">
    <location>
        <begin position="448"/>
        <end position="663"/>
    </location>
</feature>
<dbReference type="InterPro" id="IPR051309">
    <property type="entry name" value="ABCF_ATPase"/>
</dbReference>
<evidence type="ECO:0000256" key="3">
    <source>
        <dbReference type="SAM" id="Coils"/>
    </source>
</evidence>
<evidence type="ECO:0000256" key="2">
    <source>
        <dbReference type="ARBA" id="ARBA00022840"/>
    </source>
</evidence>
<feature type="compositionally biased region" description="Basic residues" evidence="4">
    <location>
        <begin position="86"/>
        <end position="97"/>
    </location>
</feature>
<feature type="coiled-coil region" evidence="3">
    <location>
        <begin position="225"/>
        <end position="255"/>
    </location>
</feature>
<feature type="compositionally biased region" description="Basic and acidic residues" evidence="4">
    <location>
        <begin position="684"/>
        <end position="716"/>
    </location>
</feature>
<gene>
    <name evidence="6" type="ORF">WJX75_005331</name>
</gene>
<sequence length="716" mass="79215">MDLLADLHDKDSRGLQAKQHIPLSSRPVSSLSSLETFSSRLASHSLASTRSRQPVQSRAAVAVKEEQRSAQPAAEEQPKGVQTKGGKGKGKGGRGGKGKGGGGGGEGSARASASTVSSGVKLEDVRITFKNQELLKGVSWDVKKGERVGLVGINGAGKTTQLQIITGALQPDSGAVVKEKPNMRIAYLTQEFDVEPTRTVREEFMSAYAEQMAVVNRQEEIQKGLEECGEDMDRMSQLLDELQELTGQAKELDIRLLDKKVDQMMPELGFTADDNDRLVASYSGGWQMRMCLGKILLQEPDLLLLDEPTNHLDLDALEWLEGYLRNQDIPLVIVSHDREFLDQLCTKIVETEHGRATSYKGNYTQYVAAKAEKVALQWAAYEKQQKEIARQTDIIARLTAGDQAGRAAAAKKALEKIRSEEEIVTKPFVPKKRSFAFPTPERMGQRVLEINGLTHGYGDRLLFDRVDLEIEKGERVAVIGPNGCGKSTLLRLIMGIEKPISGSLSLGQHHILPNYFEQNQAEALDLELSVQETLERSATDAQLNDIKALLGRMMFTGKAVHKKVRVLSGGEKARLALAKFMLTPGTLLVLDEPTNHLDIPSKEMLEEALVAFPGAVVSVSHDRYFLRKIATRIVAVENCTLRDYEGNYDRFLEKNEGEAVVMAEKEAKKRELEKSQIKAKSKVSKAEKMMQKKAKAKEFNTKKPLGKEAKNAKRWN</sequence>
<dbReference type="PANTHER" id="PTHR42855">
    <property type="entry name" value="ABC TRANSPORTER ATP-BINDING SUBUNIT"/>
    <property type="match status" value="1"/>
</dbReference>
<evidence type="ECO:0000256" key="4">
    <source>
        <dbReference type="SAM" id="MobiDB-lite"/>
    </source>
</evidence>
<evidence type="ECO:0000313" key="7">
    <source>
        <dbReference type="Proteomes" id="UP001491310"/>
    </source>
</evidence>
<keyword evidence="3" id="KW-0175">Coiled coil</keyword>
<evidence type="ECO:0000313" key="6">
    <source>
        <dbReference type="EMBL" id="KAK9915150.1"/>
    </source>
</evidence>
<reference evidence="6 7" key="1">
    <citation type="journal article" date="2024" name="Nat. Commun.">
        <title>Phylogenomics reveals the evolutionary origins of lichenization in chlorophyte algae.</title>
        <authorList>
            <person name="Puginier C."/>
            <person name="Libourel C."/>
            <person name="Otte J."/>
            <person name="Skaloud P."/>
            <person name="Haon M."/>
            <person name="Grisel S."/>
            <person name="Petersen M."/>
            <person name="Berrin J.G."/>
            <person name="Delaux P.M."/>
            <person name="Dal Grande F."/>
            <person name="Keller J."/>
        </authorList>
    </citation>
    <scope>NUCLEOTIDE SEQUENCE [LARGE SCALE GENOMIC DNA]</scope>
    <source>
        <strain evidence="6 7">SAG 216-7</strain>
    </source>
</reference>
<dbReference type="InterPro" id="IPR032781">
    <property type="entry name" value="ABC_tran_Xtn"/>
</dbReference>
<keyword evidence="1" id="KW-0547">Nucleotide-binding</keyword>
<dbReference type="CDD" id="cd03221">
    <property type="entry name" value="ABCF_EF-3"/>
    <property type="match status" value="2"/>
</dbReference>
<comment type="caution">
    <text evidence="6">The sequence shown here is derived from an EMBL/GenBank/DDBJ whole genome shotgun (WGS) entry which is preliminary data.</text>
</comment>
<protein>
    <recommendedName>
        <fullName evidence="5">ABC transporter domain-containing protein</fullName>
    </recommendedName>
</protein>
<feature type="compositionally biased region" description="Basic and acidic residues" evidence="4">
    <location>
        <begin position="1"/>
        <end position="13"/>
    </location>
</feature>
<dbReference type="Pfam" id="PF00005">
    <property type="entry name" value="ABC_tran"/>
    <property type="match status" value="2"/>
</dbReference>
<feature type="compositionally biased region" description="Polar residues" evidence="4">
    <location>
        <begin position="45"/>
        <end position="56"/>
    </location>
</feature>
<proteinExistence type="predicted"/>
<dbReference type="InterPro" id="IPR017871">
    <property type="entry name" value="ABC_transporter-like_CS"/>
</dbReference>
<evidence type="ECO:0000256" key="1">
    <source>
        <dbReference type="ARBA" id="ARBA00022741"/>
    </source>
</evidence>
<feature type="domain" description="ABC transporter" evidence="5">
    <location>
        <begin position="120"/>
        <end position="378"/>
    </location>
</feature>
<evidence type="ECO:0000259" key="5">
    <source>
        <dbReference type="PROSITE" id="PS50893"/>
    </source>
</evidence>
<dbReference type="InterPro" id="IPR003593">
    <property type="entry name" value="AAA+_ATPase"/>
</dbReference>
<dbReference type="PANTHER" id="PTHR42855:SF1">
    <property type="entry name" value="ABC TRANSPORTER DOMAIN-CONTAINING PROTEIN"/>
    <property type="match status" value="1"/>
</dbReference>
<feature type="compositionally biased region" description="Low complexity" evidence="4">
    <location>
        <begin position="22"/>
        <end position="41"/>
    </location>
</feature>
<dbReference type="PROSITE" id="PS00211">
    <property type="entry name" value="ABC_TRANSPORTER_1"/>
    <property type="match status" value="2"/>
</dbReference>
<dbReference type="EMBL" id="JALJOT010000005">
    <property type="protein sequence ID" value="KAK9915150.1"/>
    <property type="molecule type" value="Genomic_DNA"/>
</dbReference>
<accession>A0ABR2YTV0</accession>
<feature type="region of interest" description="Disordered" evidence="4">
    <location>
        <begin position="671"/>
        <end position="716"/>
    </location>
</feature>
<feature type="compositionally biased region" description="Gly residues" evidence="4">
    <location>
        <begin position="98"/>
        <end position="107"/>
    </location>
</feature>
<dbReference type="Proteomes" id="UP001491310">
    <property type="component" value="Unassembled WGS sequence"/>
</dbReference>
<keyword evidence="7" id="KW-1185">Reference proteome</keyword>
<dbReference type="InterPro" id="IPR027417">
    <property type="entry name" value="P-loop_NTPase"/>
</dbReference>
<feature type="region of interest" description="Disordered" evidence="4">
    <location>
        <begin position="1"/>
        <end position="117"/>
    </location>
</feature>